<evidence type="ECO:0000256" key="5">
    <source>
        <dbReference type="ARBA" id="ARBA00022719"/>
    </source>
</evidence>
<keyword evidence="9 12" id="KW-0472">Membrane</keyword>
<dbReference type="GO" id="GO:0048038">
    <property type="term" value="F:quinone binding"/>
    <property type="evidence" value="ECO:0007669"/>
    <property type="project" value="UniProtKB-KW"/>
</dbReference>
<evidence type="ECO:0000313" key="15">
    <source>
        <dbReference type="Proteomes" id="UP000694416"/>
    </source>
</evidence>
<dbReference type="Ensembl" id="ENSPTET00000012634.1">
    <property type="protein sequence ID" value="ENSPTEP00000008275.1"/>
    <property type="gene ID" value="ENSPTEG00000009425.1"/>
</dbReference>
<evidence type="ECO:0000256" key="7">
    <source>
        <dbReference type="ARBA" id="ARBA00022989"/>
    </source>
</evidence>
<dbReference type="GO" id="GO:0005789">
    <property type="term" value="C:endoplasmic reticulum membrane"/>
    <property type="evidence" value="ECO:0007669"/>
    <property type="project" value="UniProtKB-SubCell"/>
</dbReference>
<dbReference type="AlphaFoldDB" id="A0A8C9GTE8"/>
<evidence type="ECO:0000256" key="8">
    <source>
        <dbReference type="ARBA" id="ARBA00023002"/>
    </source>
</evidence>
<dbReference type="InterPro" id="IPR012932">
    <property type="entry name" value="VKOR"/>
</dbReference>
<dbReference type="Gene3D" id="1.20.1440.130">
    <property type="entry name" value="VKOR domain"/>
    <property type="match status" value="1"/>
</dbReference>
<evidence type="ECO:0000256" key="9">
    <source>
        <dbReference type="ARBA" id="ARBA00023136"/>
    </source>
</evidence>
<feature type="transmembrane region" description="Helical" evidence="12">
    <location>
        <begin position="75"/>
        <end position="104"/>
    </location>
</feature>
<proteinExistence type="inferred from homology"/>
<dbReference type="GO" id="GO:0042373">
    <property type="term" value="P:vitamin K metabolic process"/>
    <property type="evidence" value="ECO:0007669"/>
    <property type="project" value="InterPro"/>
</dbReference>
<dbReference type="GO" id="GO:0047057">
    <property type="term" value="F:vitamin-K-epoxide reductase (warfarin-sensitive) activity"/>
    <property type="evidence" value="ECO:0007669"/>
    <property type="project" value="UniProtKB-EC"/>
</dbReference>
<keyword evidence="11" id="KW-0676">Redox-active center</keyword>
<evidence type="ECO:0000256" key="1">
    <source>
        <dbReference type="ARBA" id="ARBA00004477"/>
    </source>
</evidence>
<evidence type="ECO:0000256" key="10">
    <source>
        <dbReference type="ARBA" id="ARBA00023157"/>
    </source>
</evidence>
<feature type="transmembrane region" description="Helical" evidence="12">
    <location>
        <begin position="41"/>
        <end position="63"/>
    </location>
</feature>
<protein>
    <recommendedName>
        <fullName evidence="3">vitamin-K-epoxide reductase (warfarin-sensitive)</fullName>
        <ecNumber evidence="3">1.17.4.4</ecNumber>
    </recommendedName>
</protein>
<evidence type="ECO:0000256" key="12">
    <source>
        <dbReference type="SAM" id="Phobius"/>
    </source>
</evidence>
<dbReference type="Pfam" id="PF07884">
    <property type="entry name" value="VKOR"/>
    <property type="match status" value="1"/>
</dbReference>
<dbReference type="InterPro" id="IPR038354">
    <property type="entry name" value="VKOR_sf"/>
</dbReference>
<comment type="subcellular location">
    <subcellularLocation>
        <location evidence="1">Endoplasmic reticulum membrane</location>
        <topology evidence="1">Multi-pass membrane protein</topology>
    </subcellularLocation>
</comment>
<keyword evidence="5" id="KW-0874">Quinone</keyword>
<organism evidence="14 15">
    <name type="scientific">Piliocolobus tephrosceles</name>
    <name type="common">Ugandan red Colobus</name>
    <dbReference type="NCBI Taxonomy" id="591936"/>
    <lineage>
        <taxon>Eukaryota</taxon>
        <taxon>Metazoa</taxon>
        <taxon>Chordata</taxon>
        <taxon>Craniata</taxon>
        <taxon>Vertebrata</taxon>
        <taxon>Euteleostomi</taxon>
        <taxon>Mammalia</taxon>
        <taxon>Eutheria</taxon>
        <taxon>Euarchontoglires</taxon>
        <taxon>Primates</taxon>
        <taxon>Haplorrhini</taxon>
        <taxon>Catarrhini</taxon>
        <taxon>Cercopithecidae</taxon>
        <taxon>Colobinae</taxon>
        <taxon>Piliocolobus</taxon>
    </lineage>
</organism>
<dbReference type="InterPro" id="IPR042406">
    <property type="entry name" value="VKORC1/VKORC1L1"/>
</dbReference>
<sequence length="125" mass="14628">MAFLGTPTAHSYLKAFDLPLLMRLTNWIMFSRFSLFYRWGLIFYILQLLLGMTASAVAALILMTSSIMSVMGSLYLAYILYFVLKEFCIICVVTYVLNFLLLIINYKRLVYLNEAWKRQLQPKQD</sequence>
<keyword evidence="6" id="KW-0256">Endoplasmic reticulum</keyword>
<reference evidence="14" key="2">
    <citation type="submission" date="2025-09" db="UniProtKB">
        <authorList>
            <consortium name="Ensembl"/>
        </authorList>
    </citation>
    <scope>IDENTIFICATION</scope>
</reference>
<reference evidence="14" key="1">
    <citation type="submission" date="2025-08" db="UniProtKB">
        <authorList>
            <consortium name="Ensembl"/>
        </authorList>
    </citation>
    <scope>IDENTIFICATION</scope>
</reference>
<dbReference type="EC" id="1.17.4.4" evidence="3"/>
<keyword evidence="7 12" id="KW-1133">Transmembrane helix</keyword>
<accession>A0A8C9GTE8</accession>
<dbReference type="PANTHER" id="PTHR14519">
    <property type="entry name" value="VITAMIN K EPOXIDE REDUCTASE COMPLEX, SUBUNIT 1"/>
    <property type="match status" value="1"/>
</dbReference>
<dbReference type="PANTHER" id="PTHR14519:SF5">
    <property type="entry name" value="VITAMIN K EPOXIDE REDUCTASE COMPLEX SUBUNIT 1-LIKE PROTEIN 1"/>
    <property type="match status" value="1"/>
</dbReference>
<evidence type="ECO:0000259" key="13">
    <source>
        <dbReference type="Pfam" id="PF07884"/>
    </source>
</evidence>
<evidence type="ECO:0000256" key="4">
    <source>
        <dbReference type="ARBA" id="ARBA00022692"/>
    </source>
</evidence>
<evidence type="ECO:0000256" key="2">
    <source>
        <dbReference type="ARBA" id="ARBA00006214"/>
    </source>
</evidence>
<evidence type="ECO:0000256" key="11">
    <source>
        <dbReference type="ARBA" id="ARBA00023284"/>
    </source>
</evidence>
<keyword evidence="8" id="KW-0560">Oxidoreductase</keyword>
<evidence type="ECO:0000256" key="3">
    <source>
        <dbReference type="ARBA" id="ARBA00012278"/>
    </source>
</evidence>
<dbReference type="CDD" id="cd12917">
    <property type="entry name" value="VKOR_euk"/>
    <property type="match status" value="1"/>
</dbReference>
<keyword evidence="15" id="KW-1185">Reference proteome</keyword>
<feature type="domain" description="Vitamin K epoxide reductase" evidence="13">
    <location>
        <begin position="39"/>
        <end position="105"/>
    </location>
</feature>
<keyword evidence="10" id="KW-1015">Disulfide bond</keyword>
<keyword evidence="4 12" id="KW-0812">Transmembrane</keyword>
<name>A0A8C9GTE8_9PRIM</name>
<dbReference type="Proteomes" id="UP000694416">
    <property type="component" value="Unplaced"/>
</dbReference>
<evidence type="ECO:0000313" key="14">
    <source>
        <dbReference type="Ensembl" id="ENSPTEP00000008275.1"/>
    </source>
</evidence>
<comment type="similarity">
    <text evidence="2">Belongs to the VKOR family.</text>
</comment>
<evidence type="ECO:0000256" key="6">
    <source>
        <dbReference type="ARBA" id="ARBA00022824"/>
    </source>
</evidence>